<dbReference type="PANTHER" id="PTHR30024">
    <property type="entry name" value="ALIPHATIC SULFONATES-BINDING PROTEIN-RELATED"/>
    <property type="match status" value="1"/>
</dbReference>
<keyword evidence="6" id="KW-1185">Reference proteome</keyword>
<dbReference type="Proteomes" id="UP001224682">
    <property type="component" value="Unassembled WGS sequence"/>
</dbReference>
<evidence type="ECO:0000313" key="5">
    <source>
        <dbReference type="EMBL" id="MDQ0304955.1"/>
    </source>
</evidence>
<accession>A0ABU0BGI7</accession>
<dbReference type="PANTHER" id="PTHR30024:SF47">
    <property type="entry name" value="TAURINE-BINDING PERIPLASMIC PROTEIN"/>
    <property type="match status" value="1"/>
</dbReference>
<dbReference type="SUPFAM" id="SSF53850">
    <property type="entry name" value="Periplasmic binding protein-like II"/>
    <property type="match status" value="1"/>
</dbReference>
<organism evidence="5 6">
    <name type="scientific">Ancylobacter polymorphus</name>
    <dbReference type="NCBI Taxonomy" id="223390"/>
    <lineage>
        <taxon>Bacteria</taxon>
        <taxon>Pseudomonadati</taxon>
        <taxon>Pseudomonadota</taxon>
        <taxon>Alphaproteobacteria</taxon>
        <taxon>Hyphomicrobiales</taxon>
        <taxon>Xanthobacteraceae</taxon>
        <taxon>Ancylobacter</taxon>
    </lineage>
</organism>
<dbReference type="Gene3D" id="3.40.190.10">
    <property type="entry name" value="Periplasmic binding protein-like II"/>
    <property type="match status" value="2"/>
</dbReference>
<feature type="domain" description="SsuA/THI5-like" evidence="4">
    <location>
        <begin position="30"/>
        <end position="237"/>
    </location>
</feature>
<name>A0ABU0BGI7_9HYPH</name>
<dbReference type="RefSeq" id="WP_307022549.1">
    <property type="nucleotide sequence ID" value="NZ_JAUSUI010000010.1"/>
</dbReference>
<evidence type="ECO:0000256" key="1">
    <source>
        <dbReference type="ARBA" id="ARBA00004418"/>
    </source>
</evidence>
<evidence type="ECO:0000256" key="2">
    <source>
        <dbReference type="ARBA" id="ARBA00010742"/>
    </source>
</evidence>
<comment type="caution">
    <text evidence="5">The sequence shown here is derived from an EMBL/GenBank/DDBJ whole genome shotgun (WGS) entry which is preliminary data.</text>
</comment>
<dbReference type="InterPro" id="IPR015168">
    <property type="entry name" value="SsuA/THI5"/>
</dbReference>
<protein>
    <submittedName>
        <fullName evidence="5">NitT/TauT family transport system substrate-binding protein</fullName>
    </submittedName>
</protein>
<comment type="similarity">
    <text evidence="2">Belongs to the bacterial solute-binding protein SsuA/TauA family.</text>
</comment>
<evidence type="ECO:0000256" key="3">
    <source>
        <dbReference type="ARBA" id="ARBA00022729"/>
    </source>
</evidence>
<comment type="subcellular location">
    <subcellularLocation>
        <location evidence="1">Periplasm</location>
    </subcellularLocation>
</comment>
<dbReference type="Pfam" id="PF09084">
    <property type="entry name" value="NMT1"/>
    <property type="match status" value="1"/>
</dbReference>
<sequence length="322" mass="34305">MLALSGPTGAARADELIPFKVAISTPVVSILPVFLAADGGFYKKQSLDVDIISTEGGTKGMQVLLSGEIQAMHVGLSPVVAANAQGAEVRAIASTTNTLPISLFSAKKLTPPLPKGTTIGISTLGSETDIALTIALKALGLARSDMQINQIGGTSQRFAAMSAGRIEAAPLLEPGTTAARQKGFTEVYDLSAAKTPWIFDAVVVTTDYAKDHADAIQRFLKAYVEGAYWGMANPDKAKEVISRRFKTKDPAVIDSTYNEFKRLMPRDARPSVEGSANVIKQLASTGLKLRSEKVEDYVDLGPIDALEKSGFIAEMQRQYAVQ</sequence>
<keyword evidence="3" id="KW-0732">Signal</keyword>
<evidence type="ECO:0000313" key="6">
    <source>
        <dbReference type="Proteomes" id="UP001224682"/>
    </source>
</evidence>
<evidence type="ECO:0000259" key="4">
    <source>
        <dbReference type="Pfam" id="PF09084"/>
    </source>
</evidence>
<dbReference type="EMBL" id="JAUSUI010000010">
    <property type="protein sequence ID" value="MDQ0304955.1"/>
    <property type="molecule type" value="Genomic_DNA"/>
</dbReference>
<reference evidence="5 6" key="1">
    <citation type="submission" date="2023-07" db="EMBL/GenBank/DDBJ databases">
        <title>Genomic Encyclopedia of Type Strains, Phase IV (KMG-IV): sequencing the most valuable type-strain genomes for metagenomic binning, comparative biology and taxonomic classification.</title>
        <authorList>
            <person name="Goeker M."/>
        </authorList>
    </citation>
    <scope>NUCLEOTIDE SEQUENCE [LARGE SCALE GENOMIC DNA]</scope>
    <source>
        <strain evidence="5 6">DSM 2457</strain>
    </source>
</reference>
<gene>
    <name evidence="5" type="ORF">J2S75_004005</name>
</gene>
<proteinExistence type="inferred from homology"/>